<keyword evidence="1" id="KW-1133">Transmembrane helix</keyword>
<dbReference type="AlphaFoldDB" id="A0A9Q0H110"/>
<evidence type="ECO:0000256" key="1">
    <source>
        <dbReference type="SAM" id="Phobius"/>
    </source>
</evidence>
<proteinExistence type="predicted"/>
<keyword evidence="1" id="KW-0812">Transmembrane</keyword>
<evidence type="ECO:0000313" key="3">
    <source>
        <dbReference type="Proteomes" id="UP001141806"/>
    </source>
</evidence>
<keyword evidence="1" id="KW-0472">Membrane</keyword>
<evidence type="ECO:0000313" key="2">
    <source>
        <dbReference type="EMBL" id="KAJ4956273.1"/>
    </source>
</evidence>
<evidence type="ECO:0008006" key="4">
    <source>
        <dbReference type="Google" id="ProtNLM"/>
    </source>
</evidence>
<reference evidence="2" key="1">
    <citation type="journal article" date="2023" name="Plant J.">
        <title>The genome of the king protea, Protea cynaroides.</title>
        <authorList>
            <person name="Chang J."/>
            <person name="Duong T.A."/>
            <person name="Schoeman C."/>
            <person name="Ma X."/>
            <person name="Roodt D."/>
            <person name="Barker N."/>
            <person name="Li Z."/>
            <person name="Van de Peer Y."/>
            <person name="Mizrachi E."/>
        </authorList>
    </citation>
    <scope>NUCLEOTIDE SEQUENCE</scope>
    <source>
        <tissue evidence="2">Young leaves</tissue>
    </source>
</reference>
<accession>A0A9Q0H110</accession>
<keyword evidence="3" id="KW-1185">Reference proteome</keyword>
<organism evidence="2 3">
    <name type="scientific">Protea cynaroides</name>
    <dbReference type="NCBI Taxonomy" id="273540"/>
    <lineage>
        <taxon>Eukaryota</taxon>
        <taxon>Viridiplantae</taxon>
        <taxon>Streptophyta</taxon>
        <taxon>Embryophyta</taxon>
        <taxon>Tracheophyta</taxon>
        <taxon>Spermatophyta</taxon>
        <taxon>Magnoliopsida</taxon>
        <taxon>Proteales</taxon>
        <taxon>Proteaceae</taxon>
        <taxon>Protea</taxon>
    </lineage>
</organism>
<feature type="transmembrane region" description="Helical" evidence="1">
    <location>
        <begin position="33"/>
        <end position="55"/>
    </location>
</feature>
<dbReference type="Proteomes" id="UP001141806">
    <property type="component" value="Unassembled WGS sequence"/>
</dbReference>
<protein>
    <recommendedName>
        <fullName evidence="4">Transmembrane protein</fullName>
    </recommendedName>
</protein>
<gene>
    <name evidence="2" type="ORF">NE237_013056</name>
</gene>
<dbReference type="EMBL" id="JAMYWD010000011">
    <property type="protein sequence ID" value="KAJ4956273.1"/>
    <property type="molecule type" value="Genomic_DNA"/>
</dbReference>
<comment type="caution">
    <text evidence="2">The sequence shown here is derived from an EMBL/GenBank/DDBJ whole genome shotgun (WGS) entry which is preliminary data.</text>
</comment>
<sequence length="103" mass="12292">MVAPFTTNLTPLCPKLDCSLMESMFMDEFEFQWTSPMLVFVGWNLTFIICGLRSINLILNSFRLSYYESGSVDLELLFDFFYFFYYDINKFKFSCLTSDWRDI</sequence>
<name>A0A9Q0H110_9MAGN</name>